<evidence type="ECO:0000313" key="6">
    <source>
        <dbReference type="EMBL" id="KAK3368234.1"/>
    </source>
</evidence>
<dbReference type="PROSITE" id="PS00478">
    <property type="entry name" value="LIM_DOMAIN_1"/>
    <property type="match status" value="1"/>
</dbReference>
<dbReference type="EMBL" id="JAULSW010000010">
    <property type="protein sequence ID" value="KAK3368234.1"/>
    <property type="molecule type" value="Genomic_DNA"/>
</dbReference>
<organism evidence="6 7">
    <name type="scientific">Podospora didyma</name>
    <dbReference type="NCBI Taxonomy" id="330526"/>
    <lineage>
        <taxon>Eukaryota</taxon>
        <taxon>Fungi</taxon>
        <taxon>Dikarya</taxon>
        <taxon>Ascomycota</taxon>
        <taxon>Pezizomycotina</taxon>
        <taxon>Sordariomycetes</taxon>
        <taxon>Sordariomycetidae</taxon>
        <taxon>Sordariales</taxon>
        <taxon>Podosporaceae</taxon>
        <taxon>Podospora</taxon>
    </lineage>
</organism>
<evidence type="ECO:0000256" key="1">
    <source>
        <dbReference type="ARBA" id="ARBA00022723"/>
    </source>
</evidence>
<feature type="domain" description="LIM zinc-binding" evidence="5">
    <location>
        <begin position="106"/>
        <end position="172"/>
    </location>
</feature>
<evidence type="ECO:0000256" key="4">
    <source>
        <dbReference type="SAM" id="MobiDB-lite"/>
    </source>
</evidence>
<keyword evidence="2 3" id="KW-0862">Zinc</keyword>
<feature type="region of interest" description="Disordered" evidence="4">
    <location>
        <begin position="435"/>
        <end position="518"/>
    </location>
</feature>
<feature type="compositionally biased region" description="Basic and acidic residues" evidence="4">
    <location>
        <begin position="492"/>
        <end position="505"/>
    </location>
</feature>
<proteinExistence type="predicted"/>
<reference evidence="6" key="2">
    <citation type="submission" date="2023-06" db="EMBL/GenBank/DDBJ databases">
        <authorList>
            <consortium name="Lawrence Berkeley National Laboratory"/>
            <person name="Haridas S."/>
            <person name="Hensen N."/>
            <person name="Bonometti L."/>
            <person name="Westerberg I."/>
            <person name="Brannstrom I.O."/>
            <person name="Guillou S."/>
            <person name="Cros-Aarteil S."/>
            <person name="Calhoun S."/>
            <person name="Kuo A."/>
            <person name="Mondo S."/>
            <person name="Pangilinan J."/>
            <person name="Riley R."/>
            <person name="LaButti K."/>
            <person name="Andreopoulos B."/>
            <person name="Lipzen A."/>
            <person name="Chen C."/>
            <person name="Yanf M."/>
            <person name="Daum C."/>
            <person name="Ng V."/>
            <person name="Clum A."/>
            <person name="Steindorff A."/>
            <person name="Ohm R."/>
            <person name="Martin F."/>
            <person name="Silar P."/>
            <person name="Natvig D."/>
            <person name="Lalanne C."/>
            <person name="Gautier V."/>
            <person name="Ament-velasquez S.L."/>
            <person name="Kruys A."/>
            <person name="Hutchinson M.I."/>
            <person name="Powell A.J."/>
            <person name="Barry K."/>
            <person name="Miller A.N."/>
            <person name="Grigoriev I.V."/>
            <person name="Debuchy R."/>
            <person name="Gladieux P."/>
            <person name="Thoren M.H."/>
            <person name="Johannesson H."/>
        </authorList>
    </citation>
    <scope>NUCLEOTIDE SEQUENCE</scope>
    <source>
        <strain evidence="6">CBS 232.78</strain>
    </source>
</reference>
<dbReference type="GO" id="GO:0030695">
    <property type="term" value="F:GTPase regulator activity"/>
    <property type="evidence" value="ECO:0007669"/>
    <property type="project" value="UniProtKB-ARBA"/>
</dbReference>
<sequence length="667" mass="73952">MSRPPPLPLSHSSGSSKTHSHSSHSHQHPSLRKRQQLQQLQQEQQQQQNQHQHQQQKSSPPTTQQTRHHVFTCTFCWRLSAGQPRVLGRSARLACGPCYKALLDLAICWVCGEMVVRRDECVSLGWCFWHRACYGCLLCGSRLVARGLSVAEIFADDGAEETEREVRRRLRRKRDRRGSRERLVGGEEEEEDMVAMGTGRGREIAEVPLCANCLVEVDIDGLDERSVVQKGLRKVDRVEGGLSRQRWEARESEKFPERNIHLHRRLYGRSILGDGAGSESADLMEQGGGAPSTVYVSMLDPIGKMAFRPSPTKPIPDWMRPAGDYPVIYIPDPEPDRQHKRPAGPDASASKHSSRTSTICPTASSKQSNAPSRSVSPTQSVSSDVSSRGHRPAFQHRGMSFVSTEPLLLPSSQLMQRVNNDANFSSSTLSTYFTPPEYLSPPASHGTRSTESLPDVSHGNPRPDPLFSGRSSGYSSHVSRVRRPESGQVTRESSHHSLRRVEKSSSHRSLQRSTTQLHRVASHTVVPLTVVPLSSSEFLKRYRKGSSPPVSPSVVVSSREANGEVTPFRRESNNNSNSTNVSINSNSTPFRGHLMAKMRRNSRAEPSAGQVTEETALATTSAATDIIRSRQSLRGNGGEKGGQMLGDLRNTTKRRSVQAELKRLFGR</sequence>
<keyword evidence="1 3" id="KW-0479">Metal-binding</keyword>
<evidence type="ECO:0000256" key="3">
    <source>
        <dbReference type="PROSITE-ProRule" id="PRU00125"/>
    </source>
</evidence>
<evidence type="ECO:0000313" key="7">
    <source>
        <dbReference type="Proteomes" id="UP001285441"/>
    </source>
</evidence>
<dbReference type="AlphaFoldDB" id="A0AAE0N3N8"/>
<keyword evidence="3" id="KW-0440">LIM domain</keyword>
<feature type="region of interest" description="Disordered" evidence="4">
    <location>
        <begin position="628"/>
        <end position="654"/>
    </location>
</feature>
<feature type="compositionally biased region" description="Polar residues" evidence="4">
    <location>
        <begin position="507"/>
        <end position="517"/>
    </location>
</feature>
<evidence type="ECO:0000256" key="2">
    <source>
        <dbReference type="ARBA" id="ARBA00022833"/>
    </source>
</evidence>
<feature type="compositionally biased region" description="Basic residues" evidence="4">
    <location>
        <begin position="18"/>
        <end position="35"/>
    </location>
</feature>
<feature type="compositionally biased region" description="Polar residues" evidence="4">
    <location>
        <begin position="355"/>
        <end position="371"/>
    </location>
</feature>
<feature type="compositionally biased region" description="Low complexity" evidence="4">
    <location>
        <begin position="372"/>
        <end position="386"/>
    </location>
</feature>
<feature type="region of interest" description="Disordered" evidence="4">
    <location>
        <begin position="542"/>
        <end position="590"/>
    </location>
</feature>
<dbReference type="Gene3D" id="2.10.110.10">
    <property type="entry name" value="Cysteine Rich Protein"/>
    <property type="match status" value="1"/>
</dbReference>
<reference evidence="6" key="1">
    <citation type="journal article" date="2023" name="Mol. Phylogenet. Evol.">
        <title>Genome-scale phylogeny and comparative genomics of the fungal order Sordariales.</title>
        <authorList>
            <person name="Hensen N."/>
            <person name="Bonometti L."/>
            <person name="Westerberg I."/>
            <person name="Brannstrom I.O."/>
            <person name="Guillou S."/>
            <person name="Cros-Aarteil S."/>
            <person name="Calhoun S."/>
            <person name="Haridas S."/>
            <person name="Kuo A."/>
            <person name="Mondo S."/>
            <person name="Pangilinan J."/>
            <person name="Riley R."/>
            <person name="LaButti K."/>
            <person name="Andreopoulos B."/>
            <person name="Lipzen A."/>
            <person name="Chen C."/>
            <person name="Yan M."/>
            <person name="Daum C."/>
            <person name="Ng V."/>
            <person name="Clum A."/>
            <person name="Steindorff A."/>
            <person name="Ohm R.A."/>
            <person name="Martin F."/>
            <person name="Silar P."/>
            <person name="Natvig D.O."/>
            <person name="Lalanne C."/>
            <person name="Gautier V."/>
            <person name="Ament-Velasquez S.L."/>
            <person name="Kruys A."/>
            <person name="Hutchinson M.I."/>
            <person name="Powell A.J."/>
            <person name="Barry K."/>
            <person name="Miller A.N."/>
            <person name="Grigoriev I.V."/>
            <person name="Debuchy R."/>
            <person name="Gladieux P."/>
            <person name="Hiltunen Thoren M."/>
            <person name="Johannesson H."/>
        </authorList>
    </citation>
    <scope>NUCLEOTIDE SEQUENCE</scope>
    <source>
        <strain evidence="6">CBS 232.78</strain>
    </source>
</reference>
<feature type="compositionally biased region" description="Low complexity" evidence="4">
    <location>
        <begin position="468"/>
        <end position="478"/>
    </location>
</feature>
<feature type="region of interest" description="Disordered" evidence="4">
    <location>
        <begin position="329"/>
        <end position="396"/>
    </location>
</feature>
<dbReference type="PROSITE" id="PS50023">
    <property type="entry name" value="LIM_DOMAIN_2"/>
    <property type="match status" value="1"/>
</dbReference>
<dbReference type="GO" id="GO:0046872">
    <property type="term" value="F:metal ion binding"/>
    <property type="evidence" value="ECO:0007669"/>
    <property type="project" value="UniProtKB-KW"/>
</dbReference>
<dbReference type="InterPro" id="IPR001781">
    <property type="entry name" value="Znf_LIM"/>
</dbReference>
<feature type="compositionally biased region" description="Low complexity" evidence="4">
    <location>
        <begin position="36"/>
        <end position="65"/>
    </location>
</feature>
<dbReference type="Proteomes" id="UP001285441">
    <property type="component" value="Unassembled WGS sequence"/>
</dbReference>
<protein>
    <recommendedName>
        <fullName evidence="5">LIM zinc-binding domain-containing protein</fullName>
    </recommendedName>
</protein>
<evidence type="ECO:0000259" key="5">
    <source>
        <dbReference type="PROSITE" id="PS50023"/>
    </source>
</evidence>
<accession>A0AAE0N3N8</accession>
<feature type="region of interest" description="Disordered" evidence="4">
    <location>
        <begin position="1"/>
        <end position="65"/>
    </location>
</feature>
<name>A0AAE0N3N8_9PEZI</name>
<feature type="compositionally biased region" description="Low complexity" evidence="4">
    <location>
        <begin position="546"/>
        <end position="558"/>
    </location>
</feature>
<feature type="compositionally biased region" description="Gly residues" evidence="4">
    <location>
        <begin position="635"/>
        <end position="644"/>
    </location>
</feature>
<comment type="caution">
    <text evidence="6">The sequence shown here is derived from an EMBL/GenBank/DDBJ whole genome shotgun (WGS) entry which is preliminary data.</text>
</comment>
<gene>
    <name evidence="6" type="ORF">B0H63DRAFT_564974</name>
</gene>
<feature type="compositionally biased region" description="Low complexity" evidence="4">
    <location>
        <begin position="573"/>
        <end position="587"/>
    </location>
</feature>
<keyword evidence="7" id="KW-1185">Reference proteome</keyword>